<evidence type="ECO:0000256" key="5">
    <source>
        <dbReference type="ARBA" id="ARBA00023242"/>
    </source>
</evidence>
<keyword evidence="3" id="KW-0805">Transcription regulation</keyword>
<evidence type="ECO:0000256" key="6">
    <source>
        <dbReference type="SAM" id="MobiDB-lite"/>
    </source>
</evidence>
<comment type="similarity">
    <text evidence="2">Belongs to the bHLH protein family.</text>
</comment>
<organism evidence="8 9">
    <name type="scientific">Rhynchospora breviuscula</name>
    <dbReference type="NCBI Taxonomy" id="2022672"/>
    <lineage>
        <taxon>Eukaryota</taxon>
        <taxon>Viridiplantae</taxon>
        <taxon>Streptophyta</taxon>
        <taxon>Embryophyta</taxon>
        <taxon>Tracheophyta</taxon>
        <taxon>Spermatophyta</taxon>
        <taxon>Magnoliopsida</taxon>
        <taxon>Liliopsida</taxon>
        <taxon>Poales</taxon>
        <taxon>Cyperaceae</taxon>
        <taxon>Cyperoideae</taxon>
        <taxon>Rhynchosporeae</taxon>
        <taxon>Rhynchospora</taxon>
    </lineage>
</organism>
<keyword evidence="5" id="KW-0539">Nucleus</keyword>
<evidence type="ECO:0000313" key="9">
    <source>
        <dbReference type="Proteomes" id="UP001151287"/>
    </source>
</evidence>
<feature type="compositionally biased region" description="Basic and acidic residues" evidence="6">
    <location>
        <begin position="64"/>
        <end position="76"/>
    </location>
</feature>
<feature type="compositionally biased region" description="Polar residues" evidence="6">
    <location>
        <begin position="256"/>
        <end position="267"/>
    </location>
</feature>
<dbReference type="SUPFAM" id="SSF47459">
    <property type="entry name" value="HLH, helix-loop-helix DNA-binding domain"/>
    <property type="match status" value="1"/>
</dbReference>
<keyword evidence="9" id="KW-1185">Reference proteome</keyword>
<dbReference type="GO" id="GO:0046983">
    <property type="term" value="F:protein dimerization activity"/>
    <property type="evidence" value="ECO:0007669"/>
    <property type="project" value="InterPro"/>
</dbReference>
<dbReference type="GO" id="GO:0003700">
    <property type="term" value="F:DNA-binding transcription factor activity"/>
    <property type="evidence" value="ECO:0007669"/>
    <property type="project" value="InterPro"/>
</dbReference>
<dbReference type="CDD" id="cd11445">
    <property type="entry name" value="bHLH_AtPIF_like"/>
    <property type="match status" value="1"/>
</dbReference>
<feature type="compositionally biased region" description="Polar residues" evidence="6">
    <location>
        <begin position="14"/>
        <end position="23"/>
    </location>
</feature>
<dbReference type="Pfam" id="PF00010">
    <property type="entry name" value="HLH"/>
    <property type="match status" value="1"/>
</dbReference>
<dbReference type="InterPro" id="IPR047265">
    <property type="entry name" value="PIF1-like_bHLH"/>
</dbReference>
<dbReference type="EMBL" id="JAMQYH010000002">
    <property type="protein sequence ID" value="KAJ1698551.1"/>
    <property type="molecule type" value="Genomic_DNA"/>
</dbReference>
<name>A0A9Q0CR58_9POAL</name>
<dbReference type="InterPro" id="IPR011598">
    <property type="entry name" value="bHLH_dom"/>
</dbReference>
<dbReference type="GO" id="GO:0005634">
    <property type="term" value="C:nucleus"/>
    <property type="evidence" value="ECO:0007669"/>
    <property type="project" value="UniProtKB-SubCell"/>
</dbReference>
<dbReference type="PANTHER" id="PTHR46807:SF1">
    <property type="entry name" value="TRANSCRIPTION FACTOR PIF3"/>
    <property type="match status" value="1"/>
</dbReference>
<evidence type="ECO:0000256" key="3">
    <source>
        <dbReference type="ARBA" id="ARBA00023015"/>
    </source>
</evidence>
<evidence type="ECO:0000313" key="8">
    <source>
        <dbReference type="EMBL" id="KAJ1698551.1"/>
    </source>
</evidence>
<proteinExistence type="inferred from homology"/>
<evidence type="ECO:0000256" key="2">
    <source>
        <dbReference type="ARBA" id="ARBA00005510"/>
    </source>
</evidence>
<evidence type="ECO:0000256" key="4">
    <source>
        <dbReference type="ARBA" id="ARBA00023163"/>
    </source>
</evidence>
<accession>A0A9Q0CR58</accession>
<comment type="subcellular location">
    <subcellularLocation>
        <location evidence="1">Nucleus</location>
    </subcellularLocation>
</comment>
<dbReference type="PANTHER" id="PTHR46807">
    <property type="entry name" value="TRANSCRIPTION FACTOR PIF3"/>
    <property type="match status" value="1"/>
</dbReference>
<gene>
    <name evidence="8" type="ORF">LUZ63_007063</name>
</gene>
<feature type="compositionally biased region" description="Polar residues" evidence="6">
    <location>
        <begin position="231"/>
        <end position="240"/>
    </location>
</feature>
<comment type="caution">
    <text evidence="8">The sequence shown here is derived from an EMBL/GenBank/DDBJ whole genome shotgun (WGS) entry which is preliminary data.</text>
</comment>
<dbReference type="AlphaFoldDB" id="A0A9Q0CR58"/>
<dbReference type="OrthoDB" id="690068at2759"/>
<dbReference type="Gene3D" id="4.10.280.10">
    <property type="entry name" value="Helix-loop-helix DNA-binding domain"/>
    <property type="match status" value="1"/>
</dbReference>
<feature type="region of interest" description="Disordered" evidence="6">
    <location>
        <begin position="231"/>
        <end position="267"/>
    </location>
</feature>
<evidence type="ECO:0000256" key="1">
    <source>
        <dbReference type="ARBA" id="ARBA00004123"/>
    </source>
</evidence>
<dbReference type="Proteomes" id="UP001151287">
    <property type="component" value="Unassembled WGS sequence"/>
</dbReference>
<sequence>MDHQNNITNFKMLLSSFNPSSGGESMDSGERIQQDFELDEEVMGVPKEAGKSAKPRSSGSKRSRAAEVHNLSEKRRRSRINEKMRALQSLIPNSNKTDKASMLDEAIEYLKQLQLQVQMLSMRNGLYLDPNYVSGALQHLQASQMLTGLSVPEGANTSVGLAVPPVNPDSATPQLFEQINHAMHPRQPLVGPSVSNYGNSHEPLFPAETSQHFPLPVCAEMIFRSEMISNQQLSTGQTSEHAPANEMKSADVGPSHNFTPPASHMANNDHFTVARNQPEDLPTRNPGSQVFIQHLHGLQRGSVEAELQPESKDA</sequence>
<protein>
    <recommendedName>
        <fullName evidence="7">BHLH domain-containing protein</fullName>
    </recommendedName>
</protein>
<keyword evidence="4" id="KW-0804">Transcription</keyword>
<dbReference type="PROSITE" id="PS50888">
    <property type="entry name" value="BHLH"/>
    <property type="match status" value="1"/>
</dbReference>
<dbReference type="InterPro" id="IPR044273">
    <property type="entry name" value="PIF3-like"/>
</dbReference>
<dbReference type="SMART" id="SM00353">
    <property type="entry name" value="HLH"/>
    <property type="match status" value="1"/>
</dbReference>
<dbReference type="InterPro" id="IPR036638">
    <property type="entry name" value="HLH_DNA-bd_sf"/>
</dbReference>
<feature type="domain" description="BHLH" evidence="7">
    <location>
        <begin position="64"/>
        <end position="113"/>
    </location>
</feature>
<evidence type="ECO:0000259" key="7">
    <source>
        <dbReference type="PROSITE" id="PS50888"/>
    </source>
</evidence>
<feature type="region of interest" description="Disordered" evidence="6">
    <location>
        <begin position="14"/>
        <end position="76"/>
    </location>
</feature>
<dbReference type="FunFam" id="4.10.280.10:FF:000004">
    <property type="entry name" value="Basic helix-loop-helix transcription factor"/>
    <property type="match status" value="1"/>
</dbReference>
<reference evidence="8" key="1">
    <citation type="journal article" date="2022" name="Cell">
        <title>Repeat-based holocentromeres influence genome architecture and karyotype evolution.</title>
        <authorList>
            <person name="Hofstatter P.G."/>
            <person name="Thangavel G."/>
            <person name="Lux T."/>
            <person name="Neumann P."/>
            <person name="Vondrak T."/>
            <person name="Novak P."/>
            <person name="Zhang M."/>
            <person name="Costa L."/>
            <person name="Castellani M."/>
            <person name="Scott A."/>
            <person name="Toegelov H."/>
            <person name="Fuchs J."/>
            <person name="Mata-Sucre Y."/>
            <person name="Dias Y."/>
            <person name="Vanzela A.L.L."/>
            <person name="Huettel B."/>
            <person name="Almeida C.C.S."/>
            <person name="Simkova H."/>
            <person name="Souza G."/>
            <person name="Pedrosa-Harand A."/>
            <person name="Macas J."/>
            <person name="Mayer K.F.X."/>
            <person name="Houben A."/>
            <person name="Marques A."/>
        </authorList>
    </citation>
    <scope>NUCLEOTIDE SEQUENCE</scope>
    <source>
        <strain evidence="8">RhyBre1mFocal</strain>
    </source>
</reference>